<feature type="region of interest" description="Disordered" evidence="1">
    <location>
        <begin position="161"/>
        <end position="201"/>
    </location>
</feature>
<feature type="compositionally biased region" description="Low complexity" evidence="1">
    <location>
        <begin position="285"/>
        <end position="296"/>
    </location>
</feature>
<feature type="compositionally biased region" description="Polar residues" evidence="1">
    <location>
        <begin position="190"/>
        <end position="201"/>
    </location>
</feature>
<evidence type="ECO:0000313" key="3">
    <source>
        <dbReference type="Proteomes" id="UP000288859"/>
    </source>
</evidence>
<dbReference type="AlphaFoldDB" id="A0A438NBQ7"/>
<accession>A0A438NBQ7</accession>
<dbReference type="OrthoDB" id="10336030at2759"/>
<feature type="compositionally biased region" description="Basic and acidic residues" evidence="1">
    <location>
        <begin position="56"/>
        <end position="66"/>
    </location>
</feature>
<feature type="compositionally biased region" description="Low complexity" evidence="1">
    <location>
        <begin position="731"/>
        <end position="745"/>
    </location>
</feature>
<feature type="compositionally biased region" description="Basic and acidic residues" evidence="1">
    <location>
        <begin position="24"/>
        <end position="33"/>
    </location>
</feature>
<feature type="compositionally biased region" description="Basic and acidic residues" evidence="1">
    <location>
        <begin position="326"/>
        <end position="336"/>
    </location>
</feature>
<feature type="compositionally biased region" description="Polar residues" evidence="1">
    <location>
        <begin position="604"/>
        <end position="613"/>
    </location>
</feature>
<feature type="compositionally biased region" description="Polar residues" evidence="1">
    <location>
        <begin position="223"/>
        <end position="236"/>
    </location>
</feature>
<feature type="compositionally biased region" description="Basic and acidic residues" evidence="1">
    <location>
        <begin position="167"/>
        <end position="186"/>
    </location>
</feature>
<dbReference type="Proteomes" id="UP000288859">
    <property type="component" value="Unassembled WGS sequence"/>
</dbReference>
<feature type="compositionally biased region" description="Basic and acidic residues" evidence="1">
    <location>
        <begin position="761"/>
        <end position="775"/>
    </location>
</feature>
<feature type="compositionally biased region" description="Basic residues" evidence="1">
    <location>
        <begin position="563"/>
        <end position="572"/>
    </location>
</feature>
<feature type="region of interest" description="Disordered" evidence="1">
    <location>
        <begin position="591"/>
        <end position="619"/>
    </location>
</feature>
<feature type="compositionally biased region" description="Polar residues" evidence="1">
    <location>
        <begin position="777"/>
        <end position="793"/>
    </location>
</feature>
<feature type="compositionally biased region" description="Polar residues" evidence="1">
    <location>
        <begin position="44"/>
        <end position="55"/>
    </location>
</feature>
<reference evidence="2 3" key="1">
    <citation type="submission" date="2017-03" db="EMBL/GenBank/DDBJ databases">
        <title>Genomes of endolithic fungi from Antarctica.</title>
        <authorList>
            <person name="Coleine C."/>
            <person name="Masonjones S."/>
            <person name="Stajich J.E."/>
        </authorList>
    </citation>
    <scope>NUCLEOTIDE SEQUENCE [LARGE SCALE GENOMIC DNA]</scope>
    <source>
        <strain evidence="2 3">CCFEE 6314</strain>
    </source>
</reference>
<gene>
    <name evidence="2" type="ORF">B0A52_02343</name>
</gene>
<sequence>MPGKYSHSVVLATYSSRRTSSDVTDPHRNRSRADVPQQADRSTHVSASKAANQPLRSREQHADRSTVRASTSSPHRPRSSQKGQCIYSHASDVTRNHAAVHSQQTDNYKHNPAPPAFQSPTKAKPIKQPQTRENPLNDPYEGYMQRMSRVDIRPAERLRWSNSQAATEHKTNIDKWQAERQRREPPLRGTQPSRPVSNIIPSRLFSVQQFLDMSPRIDRPLMSSPSPTHLQQSTPSPRHRKSSTSFIDSSDDEESSPSDWISRGRPSRPITQSAPEGNIDRTRLASPAKAKPSQKADLAKDLPSIPSEESTLDKEHRRSRGSSHNSTERRHARQDSADLQENNIALPLQRYSPLRQSPSLQFVYSNHVSIEPSTGDDDELESSPSVKSPESPDKLHESPSMTDGVDTDLNQSGSRGTVEARRRYYRSMGHEVPSTSTWLRLAPTNSSSSRSSLEDLSRISPTISHANVATKSRRPRISSSISYSERNPRTPTSPVSPIRSESAPPRLSEDQGRNILTDMHRLSNRPVNPMPNFGIPSVARSPKITPPSSPIKPHPALSPSKLKQARSSRFKQHTPSPPLPCITEAISETAPADPDTYKFPEPSPLSSIGSSKENLSDNSKDLEKAEHEVPAAVELDATETEIRWSKQSDTDTVSILPHTPLDACSPTSPSQVSPIAGLIHPAFLHINESSGSDLSDQEEDEIACPPDIRRYRYFQMPNIGTMTDLDEEPTTRPWSSSSSTEAATPPTVPFHRPVPSSLASDKSETRRANDSDDRMQSLMSSLHSGPQITQSQVVRRKTAVERLEEMIRQTEAEAAERKRKKGVMGLVRLLAR</sequence>
<feature type="region of interest" description="Disordered" evidence="1">
    <location>
        <begin position="217"/>
        <end position="341"/>
    </location>
</feature>
<organism evidence="2 3">
    <name type="scientific">Exophiala mesophila</name>
    <name type="common">Black yeast-like fungus</name>
    <dbReference type="NCBI Taxonomy" id="212818"/>
    <lineage>
        <taxon>Eukaryota</taxon>
        <taxon>Fungi</taxon>
        <taxon>Dikarya</taxon>
        <taxon>Ascomycota</taxon>
        <taxon>Pezizomycotina</taxon>
        <taxon>Eurotiomycetes</taxon>
        <taxon>Chaetothyriomycetidae</taxon>
        <taxon>Chaetothyriales</taxon>
        <taxon>Herpotrichiellaceae</taxon>
        <taxon>Exophiala</taxon>
    </lineage>
</organism>
<feature type="compositionally biased region" description="Polar residues" evidence="1">
    <location>
        <begin position="13"/>
        <end position="23"/>
    </location>
</feature>
<dbReference type="VEuPathDB" id="FungiDB:PV10_08104"/>
<comment type="caution">
    <text evidence="2">The sequence shown here is derived from an EMBL/GenBank/DDBJ whole genome shotgun (WGS) entry which is preliminary data.</text>
</comment>
<feature type="region of interest" description="Disordered" evidence="1">
    <location>
        <begin position="721"/>
        <end position="796"/>
    </location>
</feature>
<feature type="compositionally biased region" description="Pro residues" evidence="1">
    <location>
        <begin position="544"/>
        <end position="553"/>
    </location>
</feature>
<feature type="region of interest" description="Disordered" evidence="1">
    <location>
        <begin position="1"/>
        <end position="143"/>
    </location>
</feature>
<feature type="region of interest" description="Disordered" evidence="1">
    <location>
        <begin position="369"/>
        <end position="418"/>
    </location>
</feature>
<feature type="region of interest" description="Disordered" evidence="1">
    <location>
        <begin position="464"/>
        <end position="579"/>
    </location>
</feature>
<dbReference type="EMBL" id="NAJM01000009">
    <property type="protein sequence ID" value="RVX73215.1"/>
    <property type="molecule type" value="Genomic_DNA"/>
</dbReference>
<proteinExistence type="predicted"/>
<evidence type="ECO:0000313" key="2">
    <source>
        <dbReference type="EMBL" id="RVX73215.1"/>
    </source>
</evidence>
<evidence type="ECO:0000256" key="1">
    <source>
        <dbReference type="SAM" id="MobiDB-lite"/>
    </source>
</evidence>
<name>A0A438NBQ7_EXOME</name>
<protein>
    <submittedName>
        <fullName evidence="2">Uncharacterized protein</fullName>
    </submittedName>
</protein>